<protein>
    <submittedName>
        <fullName evidence="1">Uncharacterized protein</fullName>
    </submittedName>
</protein>
<dbReference type="EMBL" id="BT084267">
    <property type="protein sequence ID" value="ACR34620.1"/>
    <property type="molecule type" value="mRNA"/>
</dbReference>
<proteinExistence type="evidence at transcript level"/>
<sequence>MNAYECNAYVLCLHTSKGMKPHRTPPRATYDAKLYRYGRTIGHDPTSDASESCNVYGMLHLSIYFTSFTYNTTSNNTSFTFRYNTNLK</sequence>
<evidence type="ECO:0000313" key="1">
    <source>
        <dbReference type="EMBL" id="ACR34620.1"/>
    </source>
</evidence>
<organism evidence="1">
    <name type="scientific">Zea mays</name>
    <name type="common">Maize</name>
    <dbReference type="NCBI Taxonomy" id="4577"/>
    <lineage>
        <taxon>Eukaryota</taxon>
        <taxon>Viridiplantae</taxon>
        <taxon>Streptophyta</taxon>
        <taxon>Embryophyta</taxon>
        <taxon>Tracheophyta</taxon>
        <taxon>Spermatophyta</taxon>
        <taxon>Magnoliopsida</taxon>
        <taxon>Liliopsida</taxon>
        <taxon>Poales</taxon>
        <taxon>Poaceae</taxon>
        <taxon>PACMAD clade</taxon>
        <taxon>Panicoideae</taxon>
        <taxon>Andropogonodae</taxon>
        <taxon>Andropogoneae</taxon>
        <taxon>Tripsacinae</taxon>
        <taxon>Zea</taxon>
    </lineage>
</organism>
<reference evidence="1" key="2">
    <citation type="submission" date="2012-06" db="EMBL/GenBank/DDBJ databases">
        <authorList>
            <person name="Yu Y."/>
            <person name="Currie J."/>
            <person name="Lomeli R."/>
            <person name="Angelova A."/>
            <person name="Collura K."/>
            <person name="Wissotski M."/>
            <person name="Campos D."/>
            <person name="Kudrna D."/>
            <person name="Golser W."/>
            <person name="Ashely E."/>
            <person name="Descour A."/>
            <person name="Fernandes J."/>
            <person name="Soderlund C."/>
            <person name="Walbot V."/>
        </authorList>
    </citation>
    <scope>NUCLEOTIDE SEQUENCE</scope>
    <source>
        <strain evidence="1">B73</strain>
    </source>
</reference>
<reference evidence="1" key="1">
    <citation type="journal article" date="2009" name="PLoS Genet.">
        <title>Sequencing, mapping, and analysis of 27,455 maize full-length cDNAs.</title>
        <authorList>
            <person name="Soderlund C."/>
            <person name="Descour A."/>
            <person name="Kudrna D."/>
            <person name="Bomhoff M."/>
            <person name="Boyd L."/>
            <person name="Currie J."/>
            <person name="Angelova A."/>
            <person name="Collura K."/>
            <person name="Wissotski M."/>
            <person name="Ashley E."/>
            <person name="Morrow D."/>
            <person name="Fernandes J."/>
            <person name="Walbot V."/>
            <person name="Yu Y."/>
        </authorList>
    </citation>
    <scope>NUCLEOTIDE SEQUENCE</scope>
    <source>
        <strain evidence="1">B73</strain>
    </source>
</reference>
<name>C4J0C0_MAIZE</name>
<accession>C4J0C0</accession>
<dbReference type="AlphaFoldDB" id="C4J0C0"/>